<dbReference type="VEuPathDB" id="FungiDB:FUN_001360"/>
<dbReference type="Gene3D" id="1.10.510.10">
    <property type="entry name" value="Transferase(Phosphotransferase) domain 1"/>
    <property type="match status" value="1"/>
</dbReference>
<proteinExistence type="predicted"/>
<name>A0A2N1MHH9_9GLOM</name>
<evidence type="ECO:0008006" key="4">
    <source>
        <dbReference type="Google" id="ProtNLM"/>
    </source>
</evidence>
<dbReference type="VEuPathDB" id="FungiDB:RhiirA1_483579"/>
<dbReference type="AlphaFoldDB" id="A0A2N1MHH9"/>
<dbReference type="SUPFAM" id="SSF56112">
    <property type="entry name" value="Protein kinase-like (PK-like)"/>
    <property type="match status" value="1"/>
</dbReference>
<dbReference type="InterPro" id="IPR011009">
    <property type="entry name" value="Kinase-like_dom_sf"/>
</dbReference>
<evidence type="ECO:0000256" key="1">
    <source>
        <dbReference type="SAM" id="MobiDB-lite"/>
    </source>
</evidence>
<dbReference type="VEuPathDB" id="FungiDB:RhiirA1_463759"/>
<evidence type="ECO:0000313" key="2">
    <source>
        <dbReference type="EMBL" id="PKK61101.1"/>
    </source>
</evidence>
<evidence type="ECO:0000313" key="3">
    <source>
        <dbReference type="Proteomes" id="UP000233469"/>
    </source>
</evidence>
<accession>A0A2N1MHH9</accession>
<reference evidence="2 3" key="2">
    <citation type="submission" date="2017-10" db="EMBL/GenBank/DDBJ databases">
        <title>Extensive intraspecific genome diversity in a model arbuscular mycorrhizal fungus.</title>
        <authorList>
            <person name="Chen E.C.H."/>
            <person name="Morin E."/>
            <person name="Baudet D."/>
            <person name="Noel J."/>
            <person name="Ndikumana S."/>
            <person name="Charron P."/>
            <person name="St-Onge C."/>
            <person name="Giorgi J."/>
            <person name="Grigoriev I.V."/>
            <person name="Roux C."/>
            <person name="Martin F.M."/>
            <person name="Corradi N."/>
        </authorList>
    </citation>
    <scope>NUCLEOTIDE SEQUENCE [LARGE SCALE GENOMIC DNA]</scope>
    <source>
        <strain evidence="2 3">C2</strain>
    </source>
</reference>
<dbReference type="VEuPathDB" id="FungiDB:RhiirFUN_026578"/>
<feature type="compositionally biased region" description="Acidic residues" evidence="1">
    <location>
        <begin position="195"/>
        <end position="204"/>
    </location>
</feature>
<gene>
    <name evidence="2" type="ORF">RhiirC2_792319</name>
</gene>
<feature type="region of interest" description="Disordered" evidence="1">
    <location>
        <begin position="177"/>
        <end position="204"/>
    </location>
</feature>
<protein>
    <recommendedName>
        <fullName evidence="4">Serine-threonine/tyrosine-protein kinase catalytic domain-containing protein</fullName>
    </recommendedName>
</protein>
<dbReference type="Proteomes" id="UP000233469">
    <property type="component" value="Unassembled WGS sequence"/>
</dbReference>
<organism evidence="2 3">
    <name type="scientific">Rhizophagus irregularis</name>
    <dbReference type="NCBI Taxonomy" id="588596"/>
    <lineage>
        <taxon>Eukaryota</taxon>
        <taxon>Fungi</taxon>
        <taxon>Fungi incertae sedis</taxon>
        <taxon>Mucoromycota</taxon>
        <taxon>Glomeromycotina</taxon>
        <taxon>Glomeromycetes</taxon>
        <taxon>Glomerales</taxon>
        <taxon>Glomeraceae</taxon>
        <taxon>Rhizophagus</taxon>
    </lineage>
</organism>
<reference evidence="2 3" key="1">
    <citation type="submission" date="2016-04" db="EMBL/GenBank/DDBJ databases">
        <title>Genome analyses suggest a sexual origin of heterokaryosis in a supposedly ancient asexual fungus.</title>
        <authorList>
            <person name="Ropars J."/>
            <person name="Sedzielewska K."/>
            <person name="Noel J."/>
            <person name="Charron P."/>
            <person name="Farinelli L."/>
            <person name="Marton T."/>
            <person name="Kruger M."/>
            <person name="Pelin A."/>
            <person name="Brachmann A."/>
            <person name="Corradi N."/>
        </authorList>
    </citation>
    <scope>NUCLEOTIDE SEQUENCE [LARGE SCALE GENOMIC DNA]</scope>
    <source>
        <strain evidence="2 3">C2</strain>
    </source>
</reference>
<dbReference type="EMBL" id="LLXL01002340">
    <property type="protein sequence ID" value="PKK61101.1"/>
    <property type="molecule type" value="Genomic_DNA"/>
</dbReference>
<sequence>MWEISSGRPPFISYEHDFDLAIYSIRPKIVSGTPLEYKNLMIQCWDANPLNRPDIETLRKRIRELNFYYQNKPNELLTKLEEDNNLKIGDLEYYIADYLRVKFINLKIFLNQETQQKKNKKHFTVINHITFIFPITTNSSEINSIFKVGSKKLSKIFKKNDIQETTQQQMKKYHDNINDDEIHNNPNLHSKGQDELELPDNIDE</sequence>
<comment type="caution">
    <text evidence="2">The sequence shown here is derived from an EMBL/GenBank/DDBJ whole genome shotgun (WGS) entry which is preliminary data.</text>
</comment>